<feature type="region of interest" description="Disordered" evidence="9">
    <location>
        <begin position="505"/>
        <end position="526"/>
    </location>
</feature>
<keyword evidence="8" id="KW-0739">Sodium transport</keyword>
<dbReference type="PANTHER" id="PTHR10110:SF187">
    <property type="entry name" value="SODIUM_HYDROGEN EXCHANGER"/>
    <property type="match status" value="1"/>
</dbReference>
<dbReference type="Proteomes" id="UP000789375">
    <property type="component" value="Unassembled WGS sequence"/>
</dbReference>
<feature type="transmembrane region" description="Helical" evidence="10">
    <location>
        <begin position="47"/>
        <end position="64"/>
    </location>
</feature>
<dbReference type="PRINTS" id="PR01084">
    <property type="entry name" value="NAHEXCHNGR"/>
</dbReference>
<dbReference type="InterPro" id="IPR018422">
    <property type="entry name" value="Cation/H_exchanger_CPA1"/>
</dbReference>
<evidence type="ECO:0000256" key="1">
    <source>
        <dbReference type="ARBA" id="ARBA00004141"/>
    </source>
</evidence>
<evidence type="ECO:0000256" key="7">
    <source>
        <dbReference type="ARBA" id="ARBA00023136"/>
    </source>
</evidence>
<feature type="transmembrane region" description="Helical" evidence="10">
    <location>
        <begin position="76"/>
        <end position="95"/>
    </location>
</feature>
<dbReference type="Gene3D" id="6.10.140.1330">
    <property type="match status" value="1"/>
</dbReference>
<keyword evidence="6" id="KW-0406">Ion transport</keyword>
<feature type="transmembrane region" description="Helical" evidence="10">
    <location>
        <begin position="244"/>
        <end position="263"/>
    </location>
</feature>
<feature type="transmembrane region" description="Helical" evidence="10">
    <location>
        <begin position="379"/>
        <end position="400"/>
    </location>
</feature>
<feature type="transmembrane region" description="Helical" evidence="10">
    <location>
        <begin position="144"/>
        <end position="163"/>
    </location>
</feature>
<evidence type="ECO:0000256" key="4">
    <source>
        <dbReference type="ARBA" id="ARBA00022989"/>
    </source>
</evidence>
<accession>A0A9N9D2U6</accession>
<proteinExistence type="predicted"/>
<sequence>MEPEDQIEKEELYSSWALLIQTVLLIGALWTSYYLHLKQIKVIHETIVSIFAGMIVGLIIRLSPASTIQKMVTFNYTYFFNILLPPIILNSGYEMQRELFFRKIGTSLLFAFMGTFISALVIGILVGILAFFGIDSLSLSFIDSLIFGSILSATDTVTVLAIFQSLKVDPKLYTIIFGESLLNDAVSIVLCDFIIDWGFHWNFVLNSNLYMLKHSQLRKYSSIESCIIALMAYSSYLLSNGIDSSGVVSLLFCGIILKHYAYDNMSLKTKRTTKYLFHVLAQLSENFIFIYLGLTLFTKSDLEYKPIFIFFTAIFICIGRYFAIFPLSFLVNSFARYRNEIDSIPQEHSIMLFWAGLRGAVAFALTAELEGRNANAMLTTILVVVVLSVIIFGGSTSMMLEVLKIQTEMIVCDSINSAQLNNITSNETERKHWFISFDDRFLKPLFTRQKNQKYVSPHDQNNVESFGLVSINKKDNENIEVKNNHIRNSSDTFASVTINNFSTTNLNSNHQNSENNLLNSSTETSQ</sequence>
<keyword evidence="7 10" id="KW-0472">Membrane</keyword>
<gene>
    <name evidence="12" type="ORF">FMOSSE_LOCUS10145</name>
</gene>
<dbReference type="InterPro" id="IPR004709">
    <property type="entry name" value="NaH_exchanger"/>
</dbReference>
<comment type="caution">
    <text evidence="12">The sequence shown here is derived from an EMBL/GenBank/DDBJ whole genome shotgun (WGS) entry which is preliminary data.</text>
</comment>
<evidence type="ECO:0000313" key="13">
    <source>
        <dbReference type="Proteomes" id="UP000789375"/>
    </source>
</evidence>
<evidence type="ECO:0000256" key="9">
    <source>
        <dbReference type="SAM" id="MobiDB-lite"/>
    </source>
</evidence>
<keyword evidence="13" id="KW-1185">Reference proteome</keyword>
<dbReference type="GO" id="GO:0015385">
    <property type="term" value="F:sodium:proton antiporter activity"/>
    <property type="evidence" value="ECO:0007669"/>
    <property type="project" value="InterPro"/>
</dbReference>
<dbReference type="EMBL" id="CAJVPP010003229">
    <property type="protein sequence ID" value="CAG8624120.1"/>
    <property type="molecule type" value="Genomic_DNA"/>
</dbReference>
<evidence type="ECO:0000256" key="8">
    <source>
        <dbReference type="ARBA" id="ARBA00023201"/>
    </source>
</evidence>
<evidence type="ECO:0000256" key="3">
    <source>
        <dbReference type="ARBA" id="ARBA00022692"/>
    </source>
</evidence>
<dbReference type="GO" id="GO:0005769">
    <property type="term" value="C:early endosome"/>
    <property type="evidence" value="ECO:0007669"/>
    <property type="project" value="TreeGrafter"/>
</dbReference>
<evidence type="ECO:0000256" key="10">
    <source>
        <dbReference type="SAM" id="Phobius"/>
    </source>
</evidence>
<reference evidence="12" key="1">
    <citation type="submission" date="2021-06" db="EMBL/GenBank/DDBJ databases">
        <authorList>
            <person name="Kallberg Y."/>
            <person name="Tangrot J."/>
            <person name="Rosling A."/>
        </authorList>
    </citation>
    <scope>NUCLEOTIDE SEQUENCE</scope>
    <source>
        <strain evidence="12">87-6 pot B 2015</strain>
    </source>
</reference>
<dbReference type="AlphaFoldDB" id="A0A9N9D2U6"/>
<evidence type="ECO:0000256" key="2">
    <source>
        <dbReference type="ARBA" id="ARBA00022448"/>
    </source>
</evidence>
<organism evidence="12 13">
    <name type="scientific">Funneliformis mosseae</name>
    <name type="common">Endomycorrhizal fungus</name>
    <name type="synonym">Glomus mosseae</name>
    <dbReference type="NCBI Taxonomy" id="27381"/>
    <lineage>
        <taxon>Eukaryota</taxon>
        <taxon>Fungi</taxon>
        <taxon>Fungi incertae sedis</taxon>
        <taxon>Mucoromycota</taxon>
        <taxon>Glomeromycotina</taxon>
        <taxon>Glomeromycetes</taxon>
        <taxon>Glomerales</taxon>
        <taxon>Glomeraceae</taxon>
        <taxon>Funneliformis</taxon>
    </lineage>
</organism>
<keyword evidence="4 10" id="KW-1133">Transmembrane helix</keyword>
<feature type="transmembrane region" description="Helical" evidence="10">
    <location>
        <begin position="107"/>
        <end position="132"/>
    </location>
</feature>
<feature type="domain" description="Cation/H+ exchanger transmembrane" evidence="11">
    <location>
        <begin position="32"/>
        <end position="195"/>
    </location>
</feature>
<evidence type="ECO:0000256" key="5">
    <source>
        <dbReference type="ARBA" id="ARBA00023053"/>
    </source>
</evidence>
<feature type="domain" description="Cation/H+ exchanger transmembrane" evidence="11">
    <location>
        <begin position="215"/>
        <end position="401"/>
    </location>
</feature>
<dbReference type="PANTHER" id="PTHR10110">
    <property type="entry name" value="SODIUM/HYDROGEN EXCHANGER"/>
    <property type="match status" value="1"/>
</dbReference>
<keyword evidence="5" id="KW-0915">Sodium</keyword>
<feature type="transmembrane region" description="Helical" evidence="10">
    <location>
        <begin position="306"/>
        <end position="330"/>
    </location>
</feature>
<feature type="transmembrane region" description="Helical" evidence="10">
    <location>
        <begin position="275"/>
        <end position="294"/>
    </location>
</feature>
<feature type="transmembrane region" description="Helical" evidence="10">
    <location>
        <begin position="12"/>
        <end position="35"/>
    </location>
</feature>
<dbReference type="InterPro" id="IPR006153">
    <property type="entry name" value="Cation/H_exchanger_TM"/>
</dbReference>
<evidence type="ECO:0000256" key="6">
    <source>
        <dbReference type="ARBA" id="ARBA00023065"/>
    </source>
</evidence>
<feature type="transmembrane region" description="Helical" evidence="10">
    <location>
        <begin position="350"/>
        <end position="367"/>
    </location>
</feature>
<evidence type="ECO:0000259" key="11">
    <source>
        <dbReference type="Pfam" id="PF00999"/>
    </source>
</evidence>
<name>A0A9N9D2U6_FUNMO</name>
<protein>
    <submittedName>
        <fullName evidence="12">5872_t:CDS:1</fullName>
    </submittedName>
</protein>
<dbReference type="Pfam" id="PF00999">
    <property type="entry name" value="Na_H_Exchanger"/>
    <property type="match status" value="2"/>
</dbReference>
<keyword evidence="2" id="KW-0813">Transport</keyword>
<dbReference type="GO" id="GO:0015386">
    <property type="term" value="F:potassium:proton antiporter activity"/>
    <property type="evidence" value="ECO:0007669"/>
    <property type="project" value="TreeGrafter"/>
</dbReference>
<comment type="subcellular location">
    <subcellularLocation>
        <location evidence="1">Membrane</location>
        <topology evidence="1">Multi-pass membrane protein</topology>
    </subcellularLocation>
</comment>
<dbReference type="GO" id="GO:0000329">
    <property type="term" value="C:fungal-type vacuole membrane"/>
    <property type="evidence" value="ECO:0007669"/>
    <property type="project" value="TreeGrafter"/>
</dbReference>
<dbReference type="GO" id="GO:0007035">
    <property type="term" value="P:vacuolar acidification"/>
    <property type="evidence" value="ECO:0007669"/>
    <property type="project" value="TreeGrafter"/>
</dbReference>
<keyword evidence="3 10" id="KW-0812">Transmembrane</keyword>
<evidence type="ECO:0000313" key="12">
    <source>
        <dbReference type="EMBL" id="CAG8624120.1"/>
    </source>
</evidence>
<dbReference type="GO" id="GO:0005770">
    <property type="term" value="C:late endosome"/>
    <property type="evidence" value="ECO:0007669"/>
    <property type="project" value="TreeGrafter"/>
</dbReference>